<dbReference type="PANTHER" id="PTHR34072:SF52">
    <property type="entry name" value="RIBONUCLEASE H"/>
    <property type="match status" value="1"/>
</dbReference>
<evidence type="ECO:0000256" key="1">
    <source>
        <dbReference type="SAM" id="MobiDB-lite"/>
    </source>
</evidence>
<dbReference type="InterPro" id="IPR041577">
    <property type="entry name" value="RT_RNaseH_2"/>
</dbReference>
<dbReference type="SUPFAM" id="SSF56672">
    <property type="entry name" value="DNA/RNA polymerases"/>
    <property type="match status" value="1"/>
</dbReference>
<dbReference type="EMBL" id="BQNB010020013">
    <property type="protein sequence ID" value="GJT91373.1"/>
    <property type="molecule type" value="Genomic_DNA"/>
</dbReference>
<accession>A0ABQ5HW05</accession>
<reference evidence="3" key="1">
    <citation type="journal article" date="2022" name="Int. J. Mol. Sci.">
        <title>Draft Genome of Tanacetum Coccineum: Genomic Comparison of Closely Related Tanacetum-Family Plants.</title>
        <authorList>
            <person name="Yamashiro T."/>
            <person name="Shiraishi A."/>
            <person name="Nakayama K."/>
            <person name="Satake H."/>
        </authorList>
    </citation>
    <scope>NUCLEOTIDE SEQUENCE</scope>
</reference>
<dbReference type="InterPro" id="IPR043128">
    <property type="entry name" value="Rev_trsase/Diguanyl_cyclase"/>
</dbReference>
<keyword evidence="4" id="KW-1185">Reference proteome</keyword>
<dbReference type="Gene3D" id="3.10.10.10">
    <property type="entry name" value="HIV Type 1 Reverse Transcriptase, subunit A, domain 1"/>
    <property type="match status" value="1"/>
</dbReference>
<dbReference type="Pfam" id="PF08284">
    <property type="entry name" value="RVP_2"/>
    <property type="match status" value="1"/>
</dbReference>
<keyword evidence="3" id="KW-0808">Transferase</keyword>
<dbReference type="PANTHER" id="PTHR34072">
    <property type="entry name" value="ENZYMATIC POLYPROTEIN-RELATED"/>
    <property type="match status" value="1"/>
</dbReference>
<name>A0ABQ5HW05_9ASTR</name>
<evidence type="ECO:0000313" key="4">
    <source>
        <dbReference type="Proteomes" id="UP001151760"/>
    </source>
</evidence>
<comment type="caution">
    <text evidence="3">The sequence shown here is derived from an EMBL/GenBank/DDBJ whole genome shotgun (WGS) entry which is preliminary data.</text>
</comment>
<proteinExistence type="predicted"/>
<protein>
    <submittedName>
        <fullName evidence="3">Reverse transcriptase domain-containing protein</fullName>
    </submittedName>
</protein>
<dbReference type="InterPro" id="IPR043502">
    <property type="entry name" value="DNA/RNA_pol_sf"/>
</dbReference>
<dbReference type="Pfam" id="PF17919">
    <property type="entry name" value="RT_RNaseH_2"/>
    <property type="match status" value="1"/>
</dbReference>
<evidence type="ECO:0000259" key="2">
    <source>
        <dbReference type="Pfam" id="PF17919"/>
    </source>
</evidence>
<dbReference type="Gene3D" id="3.30.70.270">
    <property type="match status" value="1"/>
</dbReference>
<keyword evidence="3" id="KW-0695">RNA-directed DNA polymerase</keyword>
<dbReference type="Proteomes" id="UP001151760">
    <property type="component" value="Unassembled WGS sequence"/>
</dbReference>
<gene>
    <name evidence="3" type="ORF">Tco_1080218</name>
</gene>
<sequence length="385" mass="43878">MAPRGRPKRLKPRCQLPTSRQTLLPPLQSPGAHFQAMIDEGVTAVLAARATTRNGDDSHTSGTGHSRRMPPVEKTKKLGYASGECRAKPDNNVVTEMGTYDVIIGMDWLTKYQAVIDCAKKIVRPEVSAQDVHVFLAILHQGDWRQVEAEATEDVDRQKFPEHGLLIDCSSEMKELADQLQGFRQRLYKTSSSPWELQFIRYHQLRVREEDISKTAFRTRYGHYEFQFMPFGLTNAPANKQEHEEHLSNMEQLLKKRSCMQNFQVELLDSQGLAGYYRRFIEGFSKIAKPMTKLTQKKVKFEWGDKQEAAFQLLKQKLCSAPILALPKGSEDFIIYCDASIKGLGAVLMQREKVISYALCQLKIHEKNYTTHDLELGAVVFALKI</sequence>
<feature type="region of interest" description="Disordered" evidence="1">
    <location>
        <begin position="52"/>
        <end position="73"/>
    </location>
</feature>
<evidence type="ECO:0000313" key="3">
    <source>
        <dbReference type="EMBL" id="GJT91373.1"/>
    </source>
</evidence>
<dbReference type="GO" id="GO:0003964">
    <property type="term" value="F:RNA-directed DNA polymerase activity"/>
    <property type="evidence" value="ECO:0007669"/>
    <property type="project" value="UniProtKB-KW"/>
</dbReference>
<reference evidence="3" key="2">
    <citation type="submission" date="2022-01" db="EMBL/GenBank/DDBJ databases">
        <authorList>
            <person name="Yamashiro T."/>
            <person name="Shiraishi A."/>
            <person name="Satake H."/>
            <person name="Nakayama K."/>
        </authorList>
    </citation>
    <scope>NUCLEOTIDE SEQUENCE</scope>
</reference>
<feature type="domain" description="Reverse transcriptase/retrotransposon-derived protein RNase H-like" evidence="2">
    <location>
        <begin position="303"/>
        <end position="384"/>
    </location>
</feature>
<organism evidence="3 4">
    <name type="scientific">Tanacetum coccineum</name>
    <dbReference type="NCBI Taxonomy" id="301880"/>
    <lineage>
        <taxon>Eukaryota</taxon>
        <taxon>Viridiplantae</taxon>
        <taxon>Streptophyta</taxon>
        <taxon>Embryophyta</taxon>
        <taxon>Tracheophyta</taxon>
        <taxon>Spermatophyta</taxon>
        <taxon>Magnoliopsida</taxon>
        <taxon>eudicotyledons</taxon>
        <taxon>Gunneridae</taxon>
        <taxon>Pentapetalae</taxon>
        <taxon>asterids</taxon>
        <taxon>campanulids</taxon>
        <taxon>Asterales</taxon>
        <taxon>Asteraceae</taxon>
        <taxon>Asteroideae</taxon>
        <taxon>Anthemideae</taxon>
        <taxon>Anthemidinae</taxon>
        <taxon>Tanacetum</taxon>
    </lineage>
</organism>
<keyword evidence="3" id="KW-0548">Nucleotidyltransferase</keyword>